<dbReference type="GO" id="GO:0005829">
    <property type="term" value="C:cytosol"/>
    <property type="evidence" value="ECO:0007669"/>
    <property type="project" value="TreeGrafter"/>
</dbReference>
<dbReference type="SUPFAM" id="SSF51735">
    <property type="entry name" value="NAD(P)-binding Rossmann-fold domains"/>
    <property type="match status" value="1"/>
</dbReference>
<comment type="function">
    <text evidence="2">Catalyzes the reduction of dTDP-6-deoxy-L-lyxo-4-hexulose to yield dTDP-L-rhamnose.</text>
</comment>
<keyword evidence="2" id="KW-0521">NADP</keyword>
<dbReference type="CDD" id="cd05254">
    <property type="entry name" value="dTDP_HR_like_SDR_e"/>
    <property type="match status" value="1"/>
</dbReference>
<dbReference type="Pfam" id="PF04321">
    <property type="entry name" value="RmlD_sub_bind"/>
    <property type="match status" value="1"/>
</dbReference>
<sequence>MLGHTLLRQLVAAPELDVFGCARNAEAVRASFPEPLAQRVTCGVDLTDDNALRRVLTALAPDVVVNCVGVIKQRPEATDPVTTIAVNALFPHRLAQQCVALNARLIQVSTDCVFSGRRGGYDEQDEPDAYDLYGRTKLLGETTRDGALTLRTSIVGHEMSGARSLVDWFLNQRGTVNGFTGAIYSGLTTTEFAAMLRAVVLPRADLSGLYHVAAAPITKYHLLRILAEEYGWPGHIAPSDEFGCDRSLSAASFRAATGYQPPAWPTMVRQLHQAALAWGHPLAATAAMRP</sequence>
<dbReference type="PANTHER" id="PTHR10491">
    <property type="entry name" value="DTDP-4-DEHYDRORHAMNOSE REDUCTASE"/>
    <property type="match status" value="1"/>
</dbReference>
<dbReference type="UniPathway" id="UPA00124"/>
<feature type="domain" description="RmlD-like substrate binding" evidence="3">
    <location>
        <begin position="3"/>
        <end position="232"/>
    </location>
</feature>
<comment type="similarity">
    <text evidence="1 2">Belongs to the dTDP-4-dehydrorhamnose reductase family.</text>
</comment>
<evidence type="ECO:0000256" key="2">
    <source>
        <dbReference type="RuleBase" id="RU364082"/>
    </source>
</evidence>
<keyword evidence="2" id="KW-0560">Oxidoreductase</keyword>
<dbReference type="Proteomes" id="UP000292274">
    <property type="component" value="Unassembled WGS sequence"/>
</dbReference>
<dbReference type="AlphaFoldDB" id="A0A4R0GFI5"/>
<accession>A0A4R0GFI5</accession>
<organism evidence="4 5">
    <name type="scientific">Micromonospora zingiberis</name>
    <dbReference type="NCBI Taxonomy" id="2053011"/>
    <lineage>
        <taxon>Bacteria</taxon>
        <taxon>Bacillati</taxon>
        <taxon>Actinomycetota</taxon>
        <taxon>Actinomycetes</taxon>
        <taxon>Micromonosporales</taxon>
        <taxon>Micromonosporaceae</taxon>
        <taxon>Micromonospora</taxon>
    </lineage>
</organism>
<reference evidence="4 5" key="1">
    <citation type="submission" date="2019-02" db="EMBL/GenBank/DDBJ databases">
        <title>Jishengella sp. nov., isolated from a root of Zingiber montanum.</title>
        <authorList>
            <person name="Kuncharoen N."/>
            <person name="Kudo T."/>
            <person name="Masahiro Y."/>
            <person name="Ohkuma M."/>
            <person name="Tanasupawat S."/>
        </authorList>
    </citation>
    <scope>NUCLEOTIDE SEQUENCE [LARGE SCALE GENOMIC DNA]</scope>
    <source>
        <strain evidence="4 5">PLAI 1-1</strain>
    </source>
</reference>
<evidence type="ECO:0000259" key="3">
    <source>
        <dbReference type="Pfam" id="PF04321"/>
    </source>
</evidence>
<dbReference type="GO" id="GO:0008831">
    <property type="term" value="F:dTDP-4-dehydrorhamnose reductase activity"/>
    <property type="evidence" value="ECO:0007669"/>
    <property type="project" value="UniProtKB-EC"/>
</dbReference>
<proteinExistence type="inferred from homology"/>
<dbReference type="PANTHER" id="PTHR10491:SF4">
    <property type="entry name" value="METHIONINE ADENOSYLTRANSFERASE 2 SUBUNIT BETA"/>
    <property type="match status" value="1"/>
</dbReference>
<dbReference type="GO" id="GO:0019305">
    <property type="term" value="P:dTDP-rhamnose biosynthetic process"/>
    <property type="evidence" value="ECO:0007669"/>
    <property type="project" value="UniProtKB-UniPathway"/>
</dbReference>
<name>A0A4R0GFI5_9ACTN</name>
<keyword evidence="5" id="KW-1185">Reference proteome</keyword>
<protein>
    <recommendedName>
        <fullName evidence="2">dTDP-4-dehydrorhamnose reductase</fullName>
        <ecNumber evidence="2">1.1.1.133</ecNumber>
    </recommendedName>
</protein>
<dbReference type="EMBL" id="SJJR01000011">
    <property type="protein sequence ID" value="TCB96050.1"/>
    <property type="molecule type" value="Genomic_DNA"/>
</dbReference>
<comment type="caution">
    <text evidence="4">The sequence shown here is derived from an EMBL/GenBank/DDBJ whole genome shotgun (WGS) entry which is preliminary data.</text>
</comment>
<evidence type="ECO:0000313" key="5">
    <source>
        <dbReference type="Proteomes" id="UP000292274"/>
    </source>
</evidence>
<comment type="pathway">
    <text evidence="2">Carbohydrate biosynthesis; dTDP-L-rhamnose biosynthesis.</text>
</comment>
<gene>
    <name evidence="4" type="ORF">E0H26_17315</name>
</gene>
<evidence type="ECO:0000313" key="4">
    <source>
        <dbReference type="EMBL" id="TCB96050.1"/>
    </source>
</evidence>
<dbReference type="EC" id="1.1.1.133" evidence="2"/>
<dbReference type="InterPro" id="IPR005913">
    <property type="entry name" value="dTDP_dehydrorham_reduct"/>
</dbReference>
<dbReference type="InterPro" id="IPR036291">
    <property type="entry name" value="NAD(P)-bd_dom_sf"/>
</dbReference>
<dbReference type="InterPro" id="IPR029903">
    <property type="entry name" value="RmlD-like-bd"/>
</dbReference>
<dbReference type="OrthoDB" id="9803892at2"/>
<dbReference type="Gene3D" id="3.40.50.720">
    <property type="entry name" value="NAD(P)-binding Rossmann-like Domain"/>
    <property type="match status" value="1"/>
</dbReference>
<evidence type="ECO:0000256" key="1">
    <source>
        <dbReference type="ARBA" id="ARBA00010944"/>
    </source>
</evidence>